<organism evidence="3 4">
    <name type="scientific">Bathycoccus prasinos</name>
    <dbReference type="NCBI Taxonomy" id="41875"/>
    <lineage>
        <taxon>Eukaryota</taxon>
        <taxon>Viridiplantae</taxon>
        <taxon>Chlorophyta</taxon>
        <taxon>Mamiellophyceae</taxon>
        <taxon>Mamiellales</taxon>
        <taxon>Bathycoccaceae</taxon>
        <taxon>Bathycoccus</taxon>
    </lineage>
</organism>
<feature type="region of interest" description="Disordered" evidence="2">
    <location>
        <begin position="275"/>
        <end position="308"/>
    </location>
</feature>
<feature type="coiled-coil region" evidence="1">
    <location>
        <begin position="561"/>
        <end position="595"/>
    </location>
</feature>
<feature type="region of interest" description="Disordered" evidence="2">
    <location>
        <begin position="1"/>
        <end position="114"/>
    </location>
</feature>
<feature type="compositionally biased region" description="Low complexity" evidence="2">
    <location>
        <begin position="286"/>
        <end position="297"/>
    </location>
</feature>
<keyword evidence="1" id="KW-0175">Coiled coil</keyword>
<feature type="compositionally biased region" description="Low complexity" evidence="2">
    <location>
        <begin position="179"/>
        <end position="189"/>
    </location>
</feature>
<feature type="region of interest" description="Disordered" evidence="2">
    <location>
        <begin position="418"/>
        <end position="441"/>
    </location>
</feature>
<evidence type="ECO:0000313" key="4">
    <source>
        <dbReference type="Proteomes" id="UP000198341"/>
    </source>
</evidence>
<evidence type="ECO:0000313" key="3">
    <source>
        <dbReference type="EMBL" id="CCO18237.1"/>
    </source>
</evidence>
<feature type="compositionally biased region" description="Low complexity" evidence="2">
    <location>
        <begin position="97"/>
        <end position="109"/>
    </location>
</feature>
<dbReference type="RefSeq" id="XP_007510704.1">
    <property type="nucleotide sequence ID" value="XM_007510642.1"/>
</dbReference>
<feature type="compositionally biased region" description="Polar residues" evidence="2">
    <location>
        <begin position="190"/>
        <end position="211"/>
    </location>
</feature>
<name>K8EJ63_9CHLO</name>
<dbReference type="EMBL" id="FO082269">
    <property type="protein sequence ID" value="CCO18237.1"/>
    <property type="molecule type" value="Genomic_DNA"/>
</dbReference>
<feature type="compositionally biased region" description="Polar residues" evidence="2">
    <location>
        <begin position="1"/>
        <end position="35"/>
    </location>
</feature>
<feature type="region of interest" description="Disordered" evidence="2">
    <location>
        <begin position="171"/>
        <end position="225"/>
    </location>
</feature>
<keyword evidence="4" id="KW-1185">Reference proteome</keyword>
<feature type="region of interest" description="Disordered" evidence="2">
    <location>
        <begin position="671"/>
        <end position="692"/>
    </location>
</feature>
<protein>
    <submittedName>
        <fullName evidence="3">Uncharacterized protein</fullName>
    </submittedName>
</protein>
<evidence type="ECO:0000256" key="1">
    <source>
        <dbReference type="SAM" id="Coils"/>
    </source>
</evidence>
<feature type="region of interest" description="Disordered" evidence="2">
    <location>
        <begin position="469"/>
        <end position="493"/>
    </location>
</feature>
<dbReference type="Proteomes" id="UP000198341">
    <property type="component" value="Chromosome 10"/>
</dbReference>
<feature type="compositionally biased region" description="Low complexity" evidence="2">
    <location>
        <begin position="74"/>
        <end position="88"/>
    </location>
</feature>
<sequence>MGCVSSSPTTKNGEGDGASSSGKSRFTQTTLTTESALGERTSSSSSSREDVLHALGTTTTVSNPSSASDRKSGNSSSTNSEKNNNAKNTKNKKNKQQQEQQQQPPQQQQRRGILKSASHDRFQNQTPPPSPNYEFLLSNAVSLREDDTLSMSNASRLKKAGSAGALQIDLSRVHENDRNGSSSNNNNNSVDEMTTTSGASSPERNTESNIFSRLPPSPTGTKSGVKRISFATDLVDVMEDDSLVEEEEEEKTRHWSTSLFRGSKRDSEDLAEEIANVKRGGGGGNSNSNSNKTLGSKNNGGGGIINVDNSFSSEDIDVSKMFENEDTENSGGTGTAGGNFEDEDYEEEEYWFHGISVSTQRARSEVLHARLQAAEGETERLRENSNDSRKKLVELIISTGITREELQPEIEDLKEEIRKGKKTRRTRSVETMDIQEEEGEERPFVYDSERISNLLHKFLEKIESYDSTTSAAASGGSSPTNTGNATSPRRERQQPVALTILTHWARTGDAEAALSRAELEKSRLAHSSAKWTLQSAMQAVKDTMTRETVVKEKLKRRQKILEIATRRRELANEDLKTAENRLERAQEIRTDMNVALAKAVGDFETSKAALVLWKKRRNGAMMTFKDAINELTEETVIEVNSKTKEFVTRATKASEALSLAYTALGSRLQRALDEGSRHRPEPKDEQNSRALNNDARAAFVAHNRAEQAMNAPISLHFAKLNALESSTRHLLAECEEEVTKGISQFYEAFRVEREAREKSETANLDAKICETTLEVAQSYARTADRAYDDALYFAQSTMEQEIQEVNEAMIVTKRRLEEAREHERSAQAQLSESIAKWGKKKALMGKDNAKSPWRAVTRAVNDVHDLSTVIRGREMIAKPEDDKVSFPVHYLKDEDGVMKTQLSMESIPEMHKNSKVSFNISESLLHRSISNNSNNALLAMQQLQGGSSSAAAAAAASGEQGVNGLTLQQTDSQASIASTNSDLENLMQTLSGGSLTAPEAKKRATVLDTIDKQAVEFKNEADVVRATRLVELKARESVEDFSGHAHQTGTFY</sequence>
<proteinExistence type="predicted"/>
<evidence type="ECO:0000256" key="2">
    <source>
        <dbReference type="SAM" id="MobiDB-lite"/>
    </source>
</evidence>
<dbReference type="KEGG" id="bpg:Bathy10g01440"/>
<gene>
    <name evidence="3" type="ordered locus">Bathy10g01440</name>
</gene>
<feature type="compositionally biased region" description="Polar residues" evidence="2">
    <location>
        <begin position="56"/>
        <end position="67"/>
    </location>
</feature>
<feature type="compositionally biased region" description="Low complexity" evidence="2">
    <location>
        <begin position="469"/>
        <end position="487"/>
    </location>
</feature>
<accession>K8EJ63</accession>
<dbReference type="GeneID" id="19013221"/>
<feature type="region of interest" description="Disordered" evidence="2">
    <location>
        <begin position="322"/>
        <end position="341"/>
    </location>
</feature>
<feature type="compositionally biased region" description="Basic and acidic residues" evidence="2">
    <location>
        <begin position="671"/>
        <end position="687"/>
    </location>
</feature>
<reference evidence="3 4" key="1">
    <citation type="submission" date="2011-10" db="EMBL/GenBank/DDBJ databases">
        <authorList>
            <person name="Genoscope - CEA"/>
        </authorList>
    </citation>
    <scope>NUCLEOTIDE SEQUENCE [LARGE SCALE GENOMIC DNA]</scope>
    <source>
        <strain evidence="3 4">RCC 1105</strain>
    </source>
</reference>
<dbReference type="AlphaFoldDB" id="K8EJ63"/>